<gene>
    <name evidence="2" type="ORF">TL5118_03424</name>
    <name evidence="3" type="ORF">TL5120_02664</name>
</gene>
<reference evidence="3 5" key="1">
    <citation type="submission" date="2015-09" db="EMBL/GenBank/DDBJ databases">
        <authorList>
            <consortium name="Swine Surveillance"/>
        </authorList>
    </citation>
    <scope>NUCLEOTIDE SEQUENCE [LARGE SCALE GENOMIC DNA]</scope>
    <source>
        <strain evidence="3 5">5120</strain>
    </source>
</reference>
<dbReference type="AlphaFoldDB" id="A0A0P1GAN9"/>
<dbReference type="EMBL" id="CYSC01000035">
    <property type="protein sequence ID" value="CUH72865.1"/>
    <property type="molecule type" value="Genomic_DNA"/>
</dbReference>
<dbReference type="Proteomes" id="UP000051086">
    <property type="component" value="Unassembled WGS sequence"/>
</dbReference>
<evidence type="ECO:0000259" key="1">
    <source>
        <dbReference type="PROSITE" id="PS50943"/>
    </source>
</evidence>
<evidence type="ECO:0000313" key="5">
    <source>
        <dbReference type="Proteomes" id="UP000051887"/>
    </source>
</evidence>
<accession>A0A0P1GAN9</accession>
<proteinExistence type="predicted"/>
<dbReference type="PROSITE" id="PS50943">
    <property type="entry name" value="HTH_CROC1"/>
    <property type="match status" value="1"/>
</dbReference>
<evidence type="ECO:0000313" key="3">
    <source>
        <dbReference type="EMBL" id="CUH72865.1"/>
    </source>
</evidence>
<dbReference type="Gene3D" id="1.10.260.40">
    <property type="entry name" value="lambda repressor-like DNA-binding domains"/>
    <property type="match status" value="1"/>
</dbReference>
<feature type="domain" description="HTH cro/C1-type" evidence="1">
    <location>
        <begin position="11"/>
        <end position="67"/>
    </location>
</feature>
<dbReference type="SMART" id="SM00530">
    <property type="entry name" value="HTH_XRE"/>
    <property type="match status" value="1"/>
</dbReference>
<dbReference type="CDD" id="cd00093">
    <property type="entry name" value="HTH_XRE"/>
    <property type="match status" value="1"/>
</dbReference>
<organism evidence="3 5">
    <name type="scientific">Thalassovita autumnalis</name>
    <dbReference type="NCBI Taxonomy" id="2072972"/>
    <lineage>
        <taxon>Bacteria</taxon>
        <taxon>Pseudomonadati</taxon>
        <taxon>Pseudomonadota</taxon>
        <taxon>Alphaproteobacteria</taxon>
        <taxon>Rhodobacterales</taxon>
        <taxon>Roseobacteraceae</taxon>
        <taxon>Thalassovita</taxon>
    </lineage>
</organism>
<dbReference type="GO" id="GO:0003677">
    <property type="term" value="F:DNA binding"/>
    <property type="evidence" value="ECO:0007669"/>
    <property type="project" value="InterPro"/>
</dbReference>
<keyword evidence="4" id="KW-1185">Reference proteome</keyword>
<reference evidence="2 4" key="2">
    <citation type="submission" date="2015-09" db="EMBL/GenBank/DDBJ databases">
        <authorList>
            <person name="Rodrigo-Torres L."/>
            <person name="Arahal D.R."/>
        </authorList>
    </citation>
    <scope>NUCLEOTIDE SEQUENCE [LARGE SCALE GENOMIC DNA]</scope>
    <source>
        <strain evidence="2 4">CECT 5118</strain>
    </source>
</reference>
<protein>
    <submittedName>
        <fullName evidence="3">Anaerobic benzoate catabolism transcriptional regulator</fullName>
    </submittedName>
</protein>
<dbReference type="RefSeq" id="WP_058244039.1">
    <property type="nucleotide sequence ID" value="NZ_CYSB01000040.1"/>
</dbReference>
<dbReference type="InterPro" id="IPR001387">
    <property type="entry name" value="Cro/C1-type_HTH"/>
</dbReference>
<dbReference type="InterPro" id="IPR010982">
    <property type="entry name" value="Lambda_DNA-bd_dom_sf"/>
</dbReference>
<evidence type="ECO:0000313" key="4">
    <source>
        <dbReference type="Proteomes" id="UP000051086"/>
    </source>
</evidence>
<dbReference type="Proteomes" id="UP000051887">
    <property type="component" value="Unassembled WGS sequence"/>
</dbReference>
<sequence length="91" mass="9977">MTEVLIDPQRLKTVRKARKVGRAKLAKGTRLTERQLTKLETAKVPVAVSELALDRMAHVLQIPVQALTGELPLIEDDLKPVEKTCTSGCCG</sequence>
<dbReference type="SUPFAM" id="SSF47413">
    <property type="entry name" value="lambda repressor-like DNA-binding domains"/>
    <property type="match status" value="1"/>
</dbReference>
<evidence type="ECO:0000313" key="2">
    <source>
        <dbReference type="EMBL" id="CUH69462.1"/>
    </source>
</evidence>
<dbReference type="EMBL" id="CYSB01000040">
    <property type="protein sequence ID" value="CUH69462.1"/>
    <property type="molecule type" value="Genomic_DNA"/>
</dbReference>
<dbReference type="OrthoDB" id="7875710at2"/>
<name>A0A0P1GAN9_9RHOB</name>